<dbReference type="PANTHER" id="PTHR39339:SF1">
    <property type="entry name" value="CHAD DOMAIN-CONTAINING PROTEIN"/>
    <property type="match status" value="1"/>
</dbReference>
<dbReference type="SMART" id="SM00880">
    <property type="entry name" value="CHAD"/>
    <property type="match status" value="1"/>
</dbReference>
<dbReference type="RefSeq" id="WP_240714421.1">
    <property type="nucleotide sequence ID" value="NZ_JAKVTV010000005.1"/>
</dbReference>
<dbReference type="AlphaFoldDB" id="A0A9X1V4Z8"/>
<name>A0A9X1V4Z8_9FLAO</name>
<feature type="domain" description="CHAD" evidence="1">
    <location>
        <begin position="10"/>
        <end position="273"/>
    </location>
</feature>
<dbReference type="Proteomes" id="UP001139226">
    <property type="component" value="Unassembled WGS sequence"/>
</dbReference>
<dbReference type="Pfam" id="PF05235">
    <property type="entry name" value="CHAD"/>
    <property type="match status" value="1"/>
</dbReference>
<dbReference type="PANTHER" id="PTHR39339">
    <property type="entry name" value="SLR1444 PROTEIN"/>
    <property type="match status" value="1"/>
</dbReference>
<comment type="caution">
    <text evidence="2">The sequence shown here is derived from an EMBL/GenBank/DDBJ whole genome shotgun (WGS) entry which is preliminary data.</text>
</comment>
<evidence type="ECO:0000313" key="2">
    <source>
        <dbReference type="EMBL" id="MCH4824253.1"/>
    </source>
</evidence>
<accession>A0A9X1V4Z8</accession>
<dbReference type="InterPro" id="IPR038186">
    <property type="entry name" value="CHAD_dom_sf"/>
</dbReference>
<reference evidence="2" key="1">
    <citation type="submission" date="2022-03" db="EMBL/GenBank/DDBJ databases">
        <title>Gramella crocea sp. nov., isolated from activated sludge of a seafood processing plant.</title>
        <authorList>
            <person name="Zhang X."/>
        </authorList>
    </citation>
    <scope>NUCLEOTIDE SEQUENCE</scope>
    <source>
        <strain evidence="2">YJ019</strain>
    </source>
</reference>
<sequence length="300" mass="35972">MKMTYQFDKSLPLKKNVSAIAAEEIEGCFFSLDTLNIHEAIHEIRKRFKKLRALARLVRDEMGEENYEEINIYFRDLGREISDLRDLTAHIETLNVLKERYGNYLYVIFFNPIITQLEKERDKMENQFRSQNFFSEYLPEKLKHAQEDLIKWPVNSNDIQVILPSIQRVYERGQKALNNSYENPTTENFHEWRKRVKYLWYQTLLLQETWPQFFETMEAEIHLLADYLGNDHDLMVLQKKLNSKDIKLKDPQHLELMQAIIERYSQCLRSEAKTKGQLIYAESPEDFTKRIGSYTQINWN</sequence>
<dbReference type="EMBL" id="JAKVTV010000005">
    <property type="protein sequence ID" value="MCH4824253.1"/>
    <property type="molecule type" value="Genomic_DNA"/>
</dbReference>
<organism evidence="2 3">
    <name type="scientific">Christiangramia lutea</name>
    <dbReference type="NCBI Taxonomy" id="1607951"/>
    <lineage>
        <taxon>Bacteria</taxon>
        <taxon>Pseudomonadati</taxon>
        <taxon>Bacteroidota</taxon>
        <taxon>Flavobacteriia</taxon>
        <taxon>Flavobacteriales</taxon>
        <taxon>Flavobacteriaceae</taxon>
        <taxon>Christiangramia</taxon>
    </lineage>
</organism>
<gene>
    <name evidence="2" type="ORF">ML462_13835</name>
</gene>
<evidence type="ECO:0000313" key="3">
    <source>
        <dbReference type="Proteomes" id="UP001139226"/>
    </source>
</evidence>
<proteinExistence type="predicted"/>
<dbReference type="Gene3D" id="1.40.20.10">
    <property type="entry name" value="CHAD domain"/>
    <property type="match status" value="1"/>
</dbReference>
<keyword evidence="3" id="KW-1185">Reference proteome</keyword>
<evidence type="ECO:0000259" key="1">
    <source>
        <dbReference type="PROSITE" id="PS51708"/>
    </source>
</evidence>
<protein>
    <submittedName>
        <fullName evidence="2">CHAD domain-containing protein</fullName>
    </submittedName>
</protein>
<dbReference type="PROSITE" id="PS51708">
    <property type="entry name" value="CHAD"/>
    <property type="match status" value="1"/>
</dbReference>
<dbReference type="InterPro" id="IPR007899">
    <property type="entry name" value="CHAD_dom"/>
</dbReference>